<evidence type="ECO:0000313" key="1">
    <source>
        <dbReference type="EMBL" id="KAI3790895.1"/>
    </source>
</evidence>
<name>A0ACB9H6V0_CICIN</name>
<comment type="caution">
    <text evidence="1">The sequence shown here is derived from an EMBL/GenBank/DDBJ whole genome shotgun (WGS) entry which is preliminary data.</text>
</comment>
<keyword evidence="2" id="KW-1185">Reference proteome</keyword>
<reference evidence="2" key="1">
    <citation type="journal article" date="2022" name="Mol. Ecol. Resour.">
        <title>The genomes of chicory, endive, great burdock and yacon provide insights into Asteraceae palaeo-polyploidization history and plant inulin production.</title>
        <authorList>
            <person name="Fan W."/>
            <person name="Wang S."/>
            <person name="Wang H."/>
            <person name="Wang A."/>
            <person name="Jiang F."/>
            <person name="Liu H."/>
            <person name="Zhao H."/>
            <person name="Xu D."/>
            <person name="Zhang Y."/>
        </authorList>
    </citation>
    <scope>NUCLEOTIDE SEQUENCE [LARGE SCALE GENOMIC DNA]</scope>
    <source>
        <strain evidence="2">cv. Punajuju</strain>
    </source>
</reference>
<sequence>MDFFTASPPHSRLAIDVCIDGPFLVDSWVFYGNPECWLKKQKDAWTSGLMFGKGEFEELEVVPTSAVIEGPLELGLTNSRSTDVPEDSSFVNFFSTAMNLVHNPSNPVNYIPPYPTPIPLPSRDTPSPVPNNPPLQNPSCVPTIPLHDNSDQVNTTNHVTNLIKPLSFFTHTSSSSAPPPLMRQPSSTLPVTTLQPPLNVQRNIGFPLLQPFPPPPSLNPTSNSAPFHGPLTREKVRHTLVMLSQDNQFIDMFYQASLKLRLA</sequence>
<organism evidence="1 2">
    <name type="scientific">Cichorium intybus</name>
    <name type="common">Chicory</name>
    <dbReference type="NCBI Taxonomy" id="13427"/>
    <lineage>
        <taxon>Eukaryota</taxon>
        <taxon>Viridiplantae</taxon>
        <taxon>Streptophyta</taxon>
        <taxon>Embryophyta</taxon>
        <taxon>Tracheophyta</taxon>
        <taxon>Spermatophyta</taxon>
        <taxon>Magnoliopsida</taxon>
        <taxon>eudicotyledons</taxon>
        <taxon>Gunneridae</taxon>
        <taxon>Pentapetalae</taxon>
        <taxon>asterids</taxon>
        <taxon>campanulids</taxon>
        <taxon>Asterales</taxon>
        <taxon>Asteraceae</taxon>
        <taxon>Cichorioideae</taxon>
        <taxon>Cichorieae</taxon>
        <taxon>Cichoriinae</taxon>
        <taxon>Cichorium</taxon>
    </lineage>
</organism>
<accession>A0ACB9H6V0</accession>
<reference evidence="1 2" key="2">
    <citation type="journal article" date="2022" name="Mol. Ecol. Resour.">
        <title>The genomes of chicory, endive, great burdock and yacon provide insights into Asteraceae paleo-polyploidization history and plant inulin production.</title>
        <authorList>
            <person name="Fan W."/>
            <person name="Wang S."/>
            <person name="Wang H."/>
            <person name="Wang A."/>
            <person name="Jiang F."/>
            <person name="Liu H."/>
            <person name="Zhao H."/>
            <person name="Xu D."/>
            <person name="Zhang Y."/>
        </authorList>
    </citation>
    <scope>NUCLEOTIDE SEQUENCE [LARGE SCALE GENOMIC DNA]</scope>
    <source>
        <strain evidence="2">cv. Punajuju</strain>
        <tissue evidence="1">Leaves</tissue>
    </source>
</reference>
<dbReference type="Proteomes" id="UP001055811">
    <property type="component" value="Linkage Group LG01"/>
</dbReference>
<proteinExistence type="predicted"/>
<dbReference type="EMBL" id="CM042009">
    <property type="protein sequence ID" value="KAI3790895.1"/>
    <property type="molecule type" value="Genomic_DNA"/>
</dbReference>
<gene>
    <name evidence="1" type="ORF">L2E82_04307</name>
</gene>
<protein>
    <submittedName>
        <fullName evidence="1">Uncharacterized protein</fullName>
    </submittedName>
</protein>
<evidence type="ECO:0000313" key="2">
    <source>
        <dbReference type="Proteomes" id="UP001055811"/>
    </source>
</evidence>